<dbReference type="RefSeq" id="WP_258389294.1">
    <property type="nucleotide sequence ID" value="NZ_CP091430.1"/>
</dbReference>
<accession>A0ABY5SH22</accession>
<dbReference type="Gene3D" id="3.40.720.10">
    <property type="entry name" value="Alkaline Phosphatase, subunit A"/>
    <property type="match status" value="1"/>
</dbReference>
<keyword evidence="3" id="KW-0378">Hydrolase</keyword>
<dbReference type="PANTHER" id="PTHR42693:SF53">
    <property type="entry name" value="ENDO-4-O-SULFATASE"/>
    <property type="match status" value="1"/>
</dbReference>
<evidence type="ECO:0000256" key="1">
    <source>
        <dbReference type="ARBA" id="ARBA00008779"/>
    </source>
</evidence>
<dbReference type="InterPro" id="IPR050738">
    <property type="entry name" value="Sulfatase"/>
</dbReference>
<evidence type="ECO:0000256" key="4">
    <source>
        <dbReference type="ARBA" id="ARBA00022837"/>
    </source>
</evidence>
<proteinExistence type="inferred from homology"/>
<evidence type="ECO:0000256" key="3">
    <source>
        <dbReference type="ARBA" id="ARBA00022801"/>
    </source>
</evidence>
<evidence type="ECO:0000256" key="2">
    <source>
        <dbReference type="ARBA" id="ARBA00022723"/>
    </source>
</evidence>
<feature type="domain" description="Sulfatase N-terminal" evidence="5">
    <location>
        <begin position="10"/>
        <end position="346"/>
    </location>
</feature>
<dbReference type="Proteomes" id="UP001057877">
    <property type="component" value="Chromosome"/>
</dbReference>
<keyword evidence="2" id="KW-0479">Metal-binding</keyword>
<organism evidence="6 7">
    <name type="scientific">Paenibacillus spongiae</name>
    <dbReference type="NCBI Taxonomy" id="2909671"/>
    <lineage>
        <taxon>Bacteria</taxon>
        <taxon>Bacillati</taxon>
        <taxon>Bacillota</taxon>
        <taxon>Bacilli</taxon>
        <taxon>Bacillales</taxon>
        <taxon>Paenibacillaceae</taxon>
        <taxon>Paenibacillus</taxon>
    </lineage>
</organism>
<dbReference type="Pfam" id="PF00884">
    <property type="entry name" value="Sulfatase"/>
    <property type="match status" value="1"/>
</dbReference>
<dbReference type="CDD" id="cd16034">
    <property type="entry name" value="sulfatase_like"/>
    <property type="match status" value="1"/>
</dbReference>
<reference evidence="6" key="1">
    <citation type="submission" date="2022-01" db="EMBL/GenBank/DDBJ databases">
        <title>Paenibacillus spongiae sp. nov., isolated from marine sponge.</title>
        <authorList>
            <person name="Li Z."/>
            <person name="Zhang M."/>
        </authorList>
    </citation>
    <scope>NUCLEOTIDE SEQUENCE</scope>
    <source>
        <strain evidence="6">PHS-Z3</strain>
    </source>
</reference>
<dbReference type="PROSITE" id="PS00149">
    <property type="entry name" value="SULFATASE_2"/>
    <property type="match status" value="1"/>
</dbReference>
<keyword evidence="4" id="KW-0106">Calcium</keyword>
<dbReference type="PANTHER" id="PTHR42693">
    <property type="entry name" value="ARYLSULFATASE FAMILY MEMBER"/>
    <property type="match status" value="1"/>
</dbReference>
<dbReference type="InterPro" id="IPR024607">
    <property type="entry name" value="Sulfatase_CS"/>
</dbReference>
<dbReference type="EMBL" id="CP091430">
    <property type="protein sequence ID" value="UVI33241.1"/>
    <property type="molecule type" value="Genomic_DNA"/>
</dbReference>
<gene>
    <name evidence="6" type="ORF">L1F29_15965</name>
</gene>
<evidence type="ECO:0000313" key="6">
    <source>
        <dbReference type="EMBL" id="UVI33241.1"/>
    </source>
</evidence>
<keyword evidence="7" id="KW-1185">Reference proteome</keyword>
<dbReference type="Gene3D" id="3.30.1120.10">
    <property type="match status" value="1"/>
</dbReference>
<dbReference type="InterPro" id="IPR017850">
    <property type="entry name" value="Alkaline_phosphatase_core_sf"/>
</dbReference>
<dbReference type="SUPFAM" id="SSF53649">
    <property type="entry name" value="Alkaline phosphatase-like"/>
    <property type="match status" value="1"/>
</dbReference>
<protein>
    <submittedName>
        <fullName evidence="6">Sulfatase</fullName>
    </submittedName>
</protein>
<comment type="similarity">
    <text evidence="1">Belongs to the sulfatase family.</text>
</comment>
<evidence type="ECO:0000313" key="7">
    <source>
        <dbReference type="Proteomes" id="UP001057877"/>
    </source>
</evidence>
<dbReference type="InterPro" id="IPR000917">
    <property type="entry name" value="Sulfatase_N"/>
</dbReference>
<sequence length="475" mass="54313">MEQSKNGGKPNLIYVFADQLRLSSCGFAGDEIAMTPNIDKLAGESMNYTNAISGHPVCAPYRASLFTGKYTTSTGMVINEIRMNPNHRSFANVLQGHGYDTSYIGKWHLWANELGNHYDPRNSYVPPGSHRLGFDGFWAGYNFHHEYYNMYYHTDSPEKIVIEGYEPDGQTDLAIGQLEQKTAAGKPFALFLSYGTPHDPWDPNNVPPEYYDKFKNTDFTLPPNYLETNDPYADDWAKLTPDMRERIPEWLRVYYAMTANLDWNVGRLLHAVHELGISDNTIFVFTSDHGEMFGAHGRGGKNIFYEEAVRVPFLIRWPHKIRQSATTDVCLNTCDIMPTLLSLMGMPVPSEVEGSDLSFAALGEDGQEPEAAFLQGTGATAAWSDGHEWRALRSKRYTYAIYRIDRKELLFDNKADPFQLNNLAENDAYRDVLDRFRDMLEHKMKQHGDTFESCSWYRDHWTEDRKIVRTATIHS</sequence>
<evidence type="ECO:0000259" key="5">
    <source>
        <dbReference type="Pfam" id="PF00884"/>
    </source>
</evidence>
<name>A0ABY5SH22_9BACL</name>